<dbReference type="GO" id="GO:0016740">
    <property type="term" value="F:transferase activity"/>
    <property type="evidence" value="ECO:0007669"/>
    <property type="project" value="UniProtKB-KW"/>
</dbReference>
<dbReference type="RefSeq" id="WP_185692427.1">
    <property type="nucleotide sequence ID" value="NZ_JACHVA010000073.1"/>
</dbReference>
<dbReference type="GO" id="GO:0005737">
    <property type="term" value="C:cytoplasm"/>
    <property type="evidence" value="ECO:0007669"/>
    <property type="project" value="TreeGrafter"/>
</dbReference>
<evidence type="ECO:0000313" key="5">
    <source>
        <dbReference type="Proteomes" id="UP000525652"/>
    </source>
</evidence>
<dbReference type="PANTHER" id="PTHR45953:SF1">
    <property type="entry name" value="IDURONATE 2-SULFATASE"/>
    <property type="match status" value="1"/>
</dbReference>
<reference evidence="4 5" key="1">
    <citation type="submission" date="2020-07" db="EMBL/GenBank/DDBJ databases">
        <authorList>
            <person name="Feng X."/>
        </authorList>
    </citation>
    <scope>NUCLEOTIDE SEQUENCE [LARGE SCALE GENOMIC DNA]</scope>
    <source>
        <strain evidence="4 5">JCM14086</strain>
    </source>
</reference>
<dbReference type="InterPro" id="IPR017850">
    <property type="entry name" value="Alkaline_phosphatase_core_sf"/>
</dbReference>
<gene>
    <name evidence="4" type="ORF">H5P30_08000</name>
</gene>
<evidence type="ECO:0000259" key="3">
    <source>
        <dbReference type="Pfam" id="PF00884"/>
    </source>
</evidence>
<keyword evidence="1" id="KW-0479">Metal-binding</keyword>
<organism evidence="4 5">
    <name type="scientific">Puniceicoccus vermicola</name>
    <dbReference type="NCBI Taxonomy" id="388746"/>
    <lineage>
        <taxon>Bacteria</taxon>
        <taxon>Pseudomonadati</taxon>
        <taxon>Verrucomicrobiota</taxon>
        <taxon>Opitutia</taxon>
        <taxon>Puniceicoccales</taxon>
        <taxon>Puniceicoccaceae</taxon>
        <taxon>Puniceicoccus</taxon>
    </lineage>
</organism>
<dbReference type="Pfam" id="PF00884">
    <property type="entry name" value="Sulfatase"/>
    <property type="match status" value="1"/>
</dbReference>
<dbReference type="Proteomes" id="UP000525652">
    <property type="component" value="Unassembled WGS sequence"/>
</dbReference>
<dbReference type="Gene3D" id="3.40.720.10">
    <property type="entry name" value="Alkaline Phosphatase, subunit A"/>
    <property type="match status" value="1"/>
</dbReference>
<accession>A0A7X1AXA6</accession>
<sequence length="471" mass="53898">MKPNILFITADQFRWDALGHLDRFSVETPHLDSLAHRGTSLRCYSPNPICVPCRASIVTGQPSCETGVYYNDQGWPRDMLTFPSEMAANGYFCSNVGKTHFMPKNRTAGFDRVFHEGDYQEALSRAGHKKAKPVGEQAVKDWNYRTRPEDIPYEWYEPVYITTRATQEIQRLAEERNCGEGGHEPFLLWTSLLQPHTPCIPPEPWFSRYSDVDFGPILKQPGELARMPKPVREFQETLAFLDDEHVLQFRRQYMASVSIVDEQVGRLLRALEDARIAENTIIIFTADHGDFLGDHHLQQKSFFYEASARVPFIAAGPGVQSGLSLDTPCSLIDLFPTFLDCAGLCYPEALDSEGNSIYDDERNLPGKSLWPALCGRAGLPDREIYSETGIHGQAIMILQGKNKYIYYPQTAESEYFDLESDPEEMKNHYRSDGLAAFPESVAQCFRFRIQEMEKWKNRKYFYKGRVRSNFS</sequence>
<dbReference type="SUPFAM" id="SSF53649">
    <property type="entry name" value="Alkaline phosphatase-like"/>
    <property type="match status" value="1"/>
</dbReference>
<keyword evidence="4" id="KW-0808">Transferase</keyword>
<dbReference type="PANTHER" id="PTHR45953">
    <property type="entry name" value="IDURONATE 2-SULFATASE"/>
    <property type="match status" value="1"/>
</dbReference>
<protein>
    <submittedName>
        <fullName evidence="4">Sulfatase-like hydrolase/transferase</fullName>
    </submittedName>
</protein>
<dbReference type="AlphaFoldDB" id="A0A7X1AXA6"/>
<keyword evidence="5" id="KW-1185">Reference proteome</keyword>
<evidence type="ECO:0000313" key="4">
    <source>
        <dbReference type="EMBL" id="MBC2601718.1"/>
    </source>
</evidence>
<dbReference type="GO" id="GO:0046872">
    <property type="term" value="F:metal ion binding"/>
    <property type="evidence" value="ECO:0007669"/>
    <property type="project" value="UniProtKB-KW"/>
</dbReference>
<feature type="domain" description="Sulfatase N-terminal" evidence="3">
    <location>
        <begin position="3"/>
        <end position="343"/>
    </location>
</feature>
<dbReference type="InterPro" id="IPR000917">
    <property type="entry name" value="Sulfatase_N"/>
</dbReference>
<evidence type="ECO:0000256" key="2">
    <source>
        <dbReference type="ARBA" id="ARBA00022801"/>
    </source>
</evidence>
<proteinExistence type="predicted"/>
<evidence type="ECO:0000256" key="1">
    <source>
        <dbReference type="ARBA" id="ARBA00022723"/>
    </source>
</evidence>
<name>A0A7X1AXA6_9BACT</name>
<dbReference type="GO" id="GO:0008484">
    <property type="term" value="F:sulfuric ester hydrolase activity"/>
    <property type="evidence" value="ECO:0007669"/>
    <property type="project" value="TreeGrafter"/>
</dbReference>
<comment type="caution">
    <text evidence="4">The sequence shown here is derived from an EMBL/GenBank/DDBJ whole genome shotgun (WGS) entry which is preliminary data.</text>
</comment>
<dbReference type="EMBL" id="JACHVA010000073">
    <property type="protein sequence ID" value="MBC2601718.1"/>
    <property type="molecule type" value="Genomic_DNA"/>
</dbReference>
<keyword evidence="2 4" id="KW-0378">Hydrolase</keyword>